<feature type="domain" description="ABC transporter" evidence="3">
    <location>
        <begin position="23"/>
        <end position="63"/>
    </location>
</feature>
<keyword evidence="1" id="KW-0547">Nucleotide-binding</keyword>
<protein>
    <submittedName>
        <fullName evidence="4">ATP-binding cassette domain-containing protein</fullName>
    </submittedName>
</protein>
<evidence type="ECO:0000313" key="4">
    <source>
        <dbReference type="EMBL" id="MCS4487872.1"/>
    </source>
</evidence>
<dbReference type="Pfam" id="PF00005">
    <property type="entry name" value="ABC_tran"/>
    <property type="match status" value="1"/>
</dbReference>
<organism evidence="4 5">
    <name type="scientific">Streptococcus sciuri</name>
    <dbReference type="NCBI Taxonomy" id="2973939"/>
    <lineage>
        <taxon>Bacteria</taxon>
        <taxon>Bacillati</taxon>
        <taxon>Bacillota</taxon>
        <taxon>Bacilli</taxon>
        <taxon>Lactobacillales</taxon>
        <taxon>Streptococcaceae</taxon>
        <taxon>Streptococcus</taxon>
    </lineage>
</organism>
<dbReference type="EMBL" id="JANUXX010000002">
    <property type="protein sequence ID" value="MCS4487872.1"/>
    <property type="molecule type" value="Genomic_DNA"/>
</dbReference>
<keyword evidence="2 4" id="KW-0067">ATP-binding</keyword>
<gene>
    <name evidence="4" type="ORF">NXS10_02645</name>
</gene>
<evidence type="ECO:0000256" key="1">
    <source>
        <dbReference type="ARBA" id="ARBA00022741"/>
    </source>
</evidence>
<dbReference type="PANTHER" id="PTHR43158">
    <property type="entry name" value="SKFA PEPTIDE EXPORT ATP-BINDING PROTEIN SKFE"/>
    <property type="match status" value="1"/>
</dbReference>
<sequence>MTLHVLKDIHLEIEGKELFSLDKLTIEEGDIIGLIGKNGAGKTCLLKIISGELTDFSGSISSNASTCFGELILTDDDLKSGGELAIANFLELLRTPTDLFLLDEPTTYLDNRNFKKSCRHD</sequence>
<keyword evidence="5" id="KW-1185">Reference proteome</keyword>
<dbReference type="RefSeq" id="WP_259137386.1">
    <property type="nucleotide sequence ID" value="NZ_JANUXX010000002.1"/>
</dbReference>
<dbReference type="Gene3D" id="3.40.50.300">
    <property type="entry name" value="P-loop containing nucleotide triphosphate hydrolases"/>
    <property type="match status" value="1"/>
</dbReference>
<dbReference type="PANTHER" id="PTHR43158:SF2">
    <property type="entry name" value="SKFA PEPTIDE EXPORT ATP-BINDING PROTEIN SKFE"/>
    <property type="match status" value="1"/>
</dbReference>
<dbReference type="Proteomes" id="UP001206548">
    <property type="component" value="Unassembled WGS sequence"/>
</dbReference>
<dbReference type="InterPro" id="IPR003439">
    <property type="entry name" value="ABC_transporter-like_ATP-bd"/>
</dbReference>
<dbReference type="SUPFAM" id="SSF52540">
    <property type="entry name" value="P-loop containing nucleoside triphosphate hydrolases"/>
    <property type="match status" value="1"/>
</dbReference>
<proteinExistence type="predicted"/>
<reference evidence="4 5" key="1">
    <citation type="journal article" date="2023" name="Int. J. Syst. Evol. Microbiol.">
        <title>Streptococcus sciuri sp. nov., Staphylococcus marylandisciuri sp. nov. and Staphylococcus americanisciuri sp. nov., isolated from faeces of eastern grey squirrel (Sciurus carolinensis).</title>
        <authorList>
            <person name="Volokhov D.V."/>
            <person name="Zagorodnyaya T.A."/>
            <person name="Furtak V.A."/>
            <person name="Nattanmai G."/>
            <person name="Randall L."/>
            <person name="Jose S."/>
            <person name="Gao Y."/>
            <person name="Eisenberg T."/>
            <person name="Delmonte P."/>
            <person name="Blom J."/>
            <person name="Mitchell K.K."/>
        </authorList>
    </citation>
    <scope>NUCLEOTIDE SEQUENCE [LARGE SCALE GENOMIC DNA]</scope>
    <source>
        <strain evidence="4 5">SQ9-PEA</strain>
    </source>
</reference>
<comment type="caution">
    <text evidence="4">The sequence shown here is derived from an EMBL/GenBank/DDBJ whole genome shotgun (WGS) entry which is preliminary data.</text>
</comment>
<name>A0ABT2F7P9_9STRE</name>
<evidence type="ECO:0000259" key="3">
    <source>
        <dbReference type="Pfam" id="PF00005"/>
    </source>
</evidence>
<accession>A0ABT2F7P9</accession>
<dbReference type="GO" id="GO:0005524">
    <property type="term" value="F:ATP binding"/>
    <property type="evidence" value="ECO:0007669"/>
    <property type="project" value="UniProtKB-KW"/>
</dbReference>
<dbReference type="InterPro" id="IPR027417">
    <property type="entry name" value="P-loop_NTPase"/>
</dbReference>
<evidence type="ECO:0000256" key="2">
    <source>
        <dbReference type="ARBA" id="ARBA00022840"/>
    </source>
</evidence>
<evidence type="ECO:0000313" key="5">
    <source>
        <dbReference type="Proteomes" id="UP001206548"/>
    </source>
</evidence>